<dbReference type="InParanoid" id="M0ZHU9"/>
<dbReference type="HOGENOM" id="CLU_1931238_0_0_1"/>
<sequence length="131" mass="14669">MCLGDFPPIFIKQCYNSRTCVSMGYSRNDSSWVLKNDSEDVAAKNLKSKPSFPTSVSSAKLNAALENLCLYECKIGCYVYHFHSGKRPYDHDDCHGEQVDSLKDLLLVAHLKIDNMKDVTKKTGADVARIC</sequence>
<evidence type="ECO:0000313" key="1">
    <source>
        <dbReference type="EnsemblPlants" id="PGSC0003DMT400001073"/>
    </source>
</evidence>
<organism evidence="1 2">
    <name type="scientific">Solanum tuberosum</name>
    <name type="common">Potato</name>
    <dbReference type="NCBI Taxonomy" id="4113"/>
    <lineage>
        <taxon>Eukaryota</taxon>
        <taxon>Viridiplantae</taxon>
        <taxon>Streptophyta</taxon>
        <taxon>Embryophyta</taxon>
        <taxon>Tracheophyta</taxon>
        <taxon>Spermatophyta</taxon>
        <taxon>Magnoliopsida</taxon>
        <taxon>eudicotyledons</taxon>
        <taxon>Gunneridae</taxon>
        <taxon>Pentapetalae</taxon>
        <taxon>asterids</taxon>
        <taxon>lamiids</taxon>
        <taxon>Solanales</taxon>
        <taxon>Solanaceae</taxon>
        <taxon>Solanoideae</taxon>
        <taxon>Solaneae</taxon>
        <taxon>Solanum</taxon>
    </lineage>
</organism>
<protein>
    <submittedName>
        <fullName evidence="1">Uncharacterized protein</fullName>
    </submittedName>
</protein>
<dbReference type="OMA" id="VMLITHI"/>
<dbReference type="AlphaFoldDB" id="M0ZHU9"/>
<evidence type="ECO:0000313" key="2">
    <source>
        <dbReference type="Proteomes" id="UP000011115"/>
    </source>
</evidence>
<keyword evidence="2" id="KW-1185">Reference proteome</keyword>
<reference evidence="2" key="1">
    <citation type="journal article" date="2011" name="Nature">
        <title>Genome sequence and analysis of the tuber crop potato.</title>
        <authorList>
            <consortium name="The Potato Genome Sequencing Consortium"/>
        </authorList>
    </citation>
    <scope>NUCLEOTIDE SEQUENCE [LARGE SCALE GENOMIC DNA]</scope>
    <source>
        <strain evidence="2">cv. DM1-3 516 R44</strain>
    </source>
</reference>
<name>M0ZHU9_SOLTU</name>
<dbReference type="PaxDb" id="4113-PGSC0003DMT400001073"/>
<proteinExistence type="predicted"/>
<dbReference type="Proteomes" id="UP000011115">
    <property type="component" value="Unassembled WGS sequence"/>
</dbReference>
<accession>M0ZHU9</accession>
<reference evidence="1" key="2">
    <citation type="submission" date="2015-06" db="UniProtKB">
        <authorList>
            <consortium name="EnsemblPlants"/>
        </authorList>
    </citation>
    <scope>IDENTIFICATION</scope>
    <source>
        <strain evidence="1">DM1-3 516 R44</strain>
    </source>
</reference>
<dbReference type="Gramene" id="PGSC0003DMT400001073">
    <property type="protein sequence ID" value="PGSC0003DMT400001073"/>
    <property type="gene ID" value="PGSC0003DMG400000406"/>
</dbReference>
<dbReference type="EnsemblPlants" id="PGSC0003DMT400001073">
    <property type="protein sequence ID" value="PGSC0003DMT400001073"/>
    <property type="gene ID" value="PGSC0003DMG400000406"/>
</dbReference>